<proteinExistence type="predicted"/>
<dbReference type="HOGENOM" id="CLU_1024426_0_0_1"/>
<dbReference type="Proteomes" id="UP000026961">
    <property type="component" value="Chromosome 5"/>
</dbReference>
<reference evidence="3" key="2">
    <citation type="submission" date="2018-05" db="EMBL/GenBank/DDBJ databases">
        <title>OgluRS3 (Oryza glumaepatula Reference Sequence Version 3).</title>
        <authorList>
            <person name="Zhang J."/>
            <person name="Kudrna D."/>
            <person name="Lee S."/>
            <person name="Talag J."/>
            <person name="Welchert J."/>
            <person name="Wing R.A."/>
        </authorList>
    </citation>
    <scope>NUCLEOTIDE SEQUENCE [LARGE SCALE GENOMIC DNA]</scope>
</reference>
<protein>
    <recommendedName>
        <fullName evidence="2">Retrovirus-related Pol polyprotein from transposon TNT 1-94-like beta-barrel domain-containing protein</fullName>
    </recommendedName>
</protein>
<feature type="domain" description="Retrovirus-related Pol polyprotein from transposon TNT 1-94-like beta-barrel" evidence="2">
    <location>
        <begin position="199"/>
        <end position="271"/>
    </location>
</feature>
<evidence type="ECO:0000259" key="2">
    <source>
        <dbReference type="Pfam" id="PF22936"/>
    </source>
</evidence>
<organism evidence="3">
    <name type="scientific">Oryza glumipatula</name>
    <dbReference type="NCBI Taxonomy" id="40148"/>
    <lineage>
        <taxon>Eukaryota</taxon>
        <taxon>Viridiplantae</taxon>
        <taxon>Streptophyta</taxon>
        <taxon>Embryophyta</taxon>
        <taxon>Tracheophyta</taxon>
        <taxon>Spermatophyta</taxon>
        <taxon>Magnoliopsida</taxon>
        <taxon>Liliopsida</taxon>
        <taxon>Poales</taxon>
        <taxon>Poaceae</taxon>
        <taxon>BOP clade</taxon>
        <taxon>Oryzoideae</taxon>
        <taxon>Oryzeae</taxon>
        <taxon>Oryzinae</taxon>
        <taxon>Oryza</taxon>
    </lineage>
</organism>
<name>A0A0D9ZX24_9ORYZ</name>
<evidence type="ECO:0000256" key="1">
    <source>
        <dbReference type="SAM" id="MobiDB-lite"/>
    </source>
</evidence>
<keyword evidence="4" id="KW-1185">Reference proteome</keyword>
<accession>A0A0D9ZX24</accession>
<reference evidence="3" key="1">
    <citation type="submission" date="2015-04" db="UniProtKB">
        <authorList>
            <consortium name="EnsemblPlants"/>
        </authorList>
    </citation>
    <scope>IDENTIFICATION</scope>
</reference>
<evidence type="ECO:0000313" key="3">
    <source>
        <dbReference type="EnsemblPlants" id="OGLUM05G11360.1"/>
    </source>
</evidence>
<dbReference type="EnsemblPlants" id="OGLUM05G11360.1">
    <property type="protein sequence ID" value="OGLUM05G11360.1"/>
    <property type="gene ID" value="OGLUM05G11360"/>
</dbReference>
<sequence length="272" mass="31075">MIFSAFGQIRLIEPLDGSNYANWKADVLLNLGILDYDYAIREDRPEEPFSVEHDYEEKLKLYREKTNEWEKSNRISLMYIKSVISNVIIGGIEDSDDVKTYLENIDRNFRRESINSENKKKKPNTPSIQASNGAHKGKAQIPVGQNSAGKFLCKFCKAEGHAQRDCEGFRAWLAKKGTNVDTVSNVDELLYIEFSHKSWWIDSGATVHVANSLQGFRSMRTLRKGERILRVADGAEIKVMAVGELHLRLPSGNNLLFMMFFMLPMLRGTLFM</sequence>
<dbReference type="InterPro" id="IPR054722">
    <property type="entry name" value="PolX-like_BBD"/>
</dbReference>
<dbReference type="eggNOG" id="ENOG502RY1G">
    <property type="taxonomic scope" value="Eukaryota"/>
</dbReference>
<dbReference type="STRING" id="40148.A0A0D9ZX24"/>
<evidence type="ECO:0000313" key="4">
    <source>
        <dbReference type="Proteomes" id="UP000026961"/>
    </source>
</evidence>
<dbReference type="Gramene" id="OGLUM05G11360.1">
    <property type="protein sequence ID" value="OGLUM05G11360.1"/>
    <property type="gene ID" value="OGLUM05G11360"/>
</dbReference>
<dbReference type="AlphaFoldDB" id="A0A0D9ZX24"/>
<feature type="region of interest" description="Disordered" evidence="1">
    <location>
        <begin position="112"/>
        <end position="140"/>
    </location>
</feature>
<dbReference type="Pfam" id="PF22936">
    <property type="entry name" value="Pol_BBD"/>
    <property type="match status" value="1"/>
</dbReference>